<comment type="caution">
    <text evidence="8">The sequence shown here is derived from an EMBL/GenBank/DDBJ whole genome shotgun (WGS) entry which is preliminary data.</text>
</comment>
<keyword evidence="5" id="KW-0505">Motor protein</keyword>
<name>A0A8S1EW77_9PELO</name>
<dbReference type="SUPFAM" id="SSF52540">
    <property type="entry name" value="P-loop containing nucleoside triphosphate hydrolases"/>
    <property type="match status" value="1"/>
</dbReference>
<evidence type="ECO:0000256" key="2">
    <source>
        <dbReference type="ARBA" id="ARBA00022741"/>
    </source>
</evidence>
<reference evidence="8 9" key="1">
    <citation type="submission" date="2020-04" db="EMBL/GenBank/DDBJ databases">
        <authorList>
            <person name="Laetsch R D."/>
            <person name="Stevens L."/>
            <person name="Kumar S."/>
            <person name="Blaxter L. M."/>
        </authorList>
    </citation>
    <scope>NUCLEOTIDE SEQUENCE [LARGE SCALE GENOMIC DNA]</scope>
</reference>
<evidence type="ECO:0000313" key="8">
    <source>
        <dbReference type="EMBL" id="CAB3404987.1"/>
    </source>
</evidence>
<dbReference type="PANTHER" id="PTHR47972">
    <property type="entry name" value="KINESIN-LIKE PROTEIN KLP-3"/>
    <property type="match status" value="1"/>
</dbReference>
<dbReference type="Gene3D" id="3.40.850.10">
    <property type="entry name" value="Kinesin motor domain"/>
    <property type="match status" value="1"/>
</dbReference>
<dbReference type="InterPro" id="IPR001752">
    <property type="entry name" value="Kinesin_motor_dom"/>
</dbReference>
<evidence type="ECO:0000256" key="3">
    <source>
        <dbReference type="ARBA" id="ARBA00022840"/>
    </source>
</evidence>
<gene>
    <name evidence="8" type="ORF">CBOVIS_LOCUS7240</name>
</gene>
<keyword evidence="2 5" id="KW-0547">Nucleotide-binding</keyword>
<dbReference type="PRINTS" id="PR00380">
    <property type="entry name" value="KINESINHEAVY"/>
</dbReference>
<keyword evidence="6" id="KW-0175">Coiled coil</keyword>
<keyword evidence="9" id="KW-1185">Reference proteome</keyword>
<feature type="coiled-coil region" evidence="6">
    <location>
        <begin position="96"/>
        <end position="158"/>
    </location>
</feature>
<dbReference type="InterPro" id="IPR027417">
    <property type="entry name" value="P-loop_NTPase"/>
</dbReference>
<dbReference type="GO" id="GO:0003777">
    <property type="term" value="F:microtubule motor activity"/>
    <property type="evidence" value="ECO:0007669"/>
    <property type="project" value="InterPro"/>
</dbReference>
<proteinExistence type="inferred from homology"/>
<feature type="domain" description="Kinesin motor" evidence="7">
    <location>
        <begin position="169"/>
        <end position="469"/>
    </location>
</feature>
<comment type="subcellular location">
    <subcellularLocation>
        <location evidence="1">Cytoplasm</location>
        <location evidence="1">Cytoskeleton</location>
    </subcellularLocation>
</comment>
<dbReference type="GO" id="GO:0005524">
    <property type="term" value="F:ATP binding"/>
    <property type="evidence" value="ECO:0007669"/>
    <property type="project" value="UniProtKB-UniRule"/>
</dbReference>
<dbReference type="InterPro" id="IPR036961">
    <property type="entry name" value="Kinesin_motor_dom_sf"/>
</dbReference>
<dbReference type="Pfam" id="PF00225">
    <property type="entry name" value="Kinesin"/>
    <property type="match status" value="1"/>
</dbReference>
<keyword evidence="4" id="KW-0206">Cytoskeleton</keyword>
<dbReference type="GO" id="GO:0015630">
    <property type="term" value="C:microtubule cytoskeleton"/>
    <property type="evidence" value="ECO:0007669"/>
    <property type="project" value="TreeGrafter"/>
</dbReference>
<feature type="binding site" evidence="5">
    <location>
        <begin position="237"/>
        <end position="244"/>
    </location>
    <ligand>
        <name>ATP</name>
        <dbReference type="ChEBI" id="CHEBI:30616"/>
    </ligand>
</feature>
<dbReference type="Proteomes" id="UP000494206">
    <property type="component" value="Unassembled WGS sequence"/>
</dbReference>
<dbReference type="PANTHER" id="PTHR47972:SF30">
    <property type="entry name" value="KINESIN MOTOR DOMAIN-CONTAINING PROTEIN"/>
    <property type="match status" value="1"/>
</dbReference>
<dbReference type="OrthoDB" id="3176171at2759"/>
<dbReference type="InterPro" id="IPR027640">
    <property type="entry name" value="Kinesin-like_fam"/>
</dbReference>
<keyword evidence="3 5" id="KW-0067">ATP-binding</keyword>
<dbReference type="GO" id="GO:0008017">
    <property type="term" value="F:microtubule binding"/>
    <property type="evidence" value="ECO:0007669"/>
    <property type="project" value="InterPro"/>
</dbReference>
<evidence type="ECO:0000259" key="7">
    <source>
        <dbReference type="PROSITE" id="PS50067"/>
    </source>
</evidence>
<evidence type="ECO:0000256" key="6">
    <source>
        <dbReference type="SAM" id="Coils"/>
    </source>
</evidence>
<sequence length="481" mass="54305">MTDEEPTISISKLIGSANREKMSRKLGELEVQMPGFRQLIGGFQKKVASSTSDSLPKSNIQLQIDKFNEIDNNNNNNSNKTRRMSLVHTSSKNDMVRLLNLENKRLRAELDDYKNSTITKKEHDRRIVQIADRCKKELQELKSEFNEKLIEKDRIIREQHNELVDLKGQIRVAVRIRDSLSKIVCCKSEVRLDPNGQPYQFEHVFAPTLKQLDVFKEIKELIQSVLHGYNVCLVAYGPTGSGKTFTMFGESDNEGVVPRSIRFLLEQSSKDLADIGWQFRFSASYVEVYNEEVFDLLDDRKKLKIAIGSAPSVKKLPIRCLEDVDVILAHAGDHRSTAATGCNELSSRSHALFDVHVESINSTTGENAKCTLTLVDLAGSERVRDCGATGERFVELTNINQSLTTLKKCIRAQMMRSSHVPFRESKLTALLRLFLGNGSAKTMFIAHLNPSDVAETKRTLEFTAELRSTSVGRAQVQRKEV</sequence>
<protein>
    <recommendedName>
        <fullName evidence="7">Kinesin motor domain-containing protein</fullName>
    </recommendedName>
</protein>
<evidence type="ECO:0000313" key="9">
    <source>
        <dbReference type="Proteomes" id="UP000494206"/>
    </source>
</evidence>
<evidence type="ECO:0000256" key="1">
    <source>
        <dbReference type="ARBA" id="ARBA00004245"/>
    </source>
</evidence>
<accession>A0A8S1EW77</accession>
<dbReference type="GO" id="GO:0007018">
    <property type="term" value="P:microtubule-based movement"/>
    <property type="evidence" value="ECO:0007669"/>
    <property type="project" value="InterPro"/>
</dbReference>
<organism evidence="8 9">
    <name type="scientific">Caenorhabditis bovis</name>
    <dbReference type="NCBI Taxonomy" id="2654633"/>
    <lineage>
        <taxon>Eukaryota</taxon>
        <taxon>Metazoa</taxon>
        <taxon>Ecdysozoa</taxon>
        <taxon>Nematoda</taxon>
        <taxon>Chromadorea</taxon>
        <taxon>Rhabditida</taxon>
        <taxon>Rhabditina</taxon>
        <taxon>Rhabditomorpha</taxon>
        <taxon>Rhabditoidea</taxon>
        <taxon>Rhabditidae</taxon>
        <taxon>Peloderinae</taxon>
        <taxon>Caenorhabditis</taxon>
    </lineage>
</organism>
<dbReference type="EMBL" id="CADEPM010000004">
    <property type="protein sequence ID" value="CAB3404987.1"/>
    <property type="molecule type" value="Genomic_DNA"/>
</dbReference>
<evidence type="ECO:0000256" key="5">
    <source>
        <dbReference type="PROSITE-ProRule" id="PRU00283"/>
    </source>
</evidence>
<dbReference type="SMART" id="SM00129">
    <property type="entry name" value="KISc"/>
    <property type="match status" value="1"/>
</dbReference>
<dbReference type="PROSITE" id="PS50067">
    <property type="entry name" value="KINESIN_MOTOR_2"/>
    <property type="match status" value="1"/>
</dbReference>
<dbReference type="AlphaFoldDB" id="A0A8S1EW77"/>
<comment type="similarity">
    <text evidence="5">Belongs to the TRAFAC class myosin-kinesin ATPase superfamily. Kinesin family.</text>
</comment>
<evidence type="ECO:0000256" key="4">
    <source>
        <dbReference type="ARBA" id="ARBA00023212"/>
    </source>
</evidence>
<keyword evidence="4" id="KW-0963">Cytoplasm</keyword>